<dbReference type="Proteomes" id="UP001066276">
    <property type="component" value="Chromosome 1_1"/>
</dbReference>
<comment type="caution">
    <text evidence="1">The sequence shown here is derived from an EMBL/GenBank/DDBJ whole genome shotgun (WGS) entry which is preliminary data.</text>
</comment>
<evidence type="ECO:0000313" key="2">
    <source>
        <dbReference type="Proteomes" id="UP001066276"/>
    </source>
</evidence>
<protein>
    <submittedName>
        <fullName evidence="1">Uncharacterized protein</fullName>
    </submittedName>
</protein>
<organism evidence="1 2">
    <name type="scientific">Pleurodeles waltl</name>
    <name type="common">Iberian ribbed newt</name>
    <dbReference type="NCBI Taxonomy" id="8319"/>
    <lineage>
        <taxon>Eukaryota</taxon>
        <taxon>Metazoa</taxon>
        <taxon>Chordata</taxon>
        <taxon>Craniata</taxon>
        <taxon>Vertebrata</taxon>
        <taxon>Euteleostomi</taxon>
        <taxon>Amphibia</taxon>
        <taxon>Batrachia</taxon>
        <taxon>Caudata</taxon>
        <taxon>Salamandroidea</taxon>
        <taxon>Salamandridae</taxon>
        <taxon>Pleurodelinae</taxon>
        <taxon>Pleurodeles</taxon>
    </lineage>
</organism>
<evidence type="ECO:0000313" key="1">
    <source>
        <dbReference type="EMBL" id="KAJ1216678.1"/>
    </source>
</evidence>
<sequence>MQRWAFCVASAAEDITHSTEVPEESADRDTGVIHCYVLLLLLLTASTKKMFTKKEVPAKKVASGAE</sequence>
<reference evidence="1" key="1">
    <citation type="journal article" date="2022" name="bioRxiv">
        <title>Sequencing and chromosome-scale assembly of the giantPleurodeles waltlgenome.</title>
        <authorList>
            <person name="Brown T."/>
            <person name="Elewa A."/>
            <person name="Iarovenko S."/>
            <person name="Subramanian E."/>
            <person name="Araus A.J."/>
            <person name="Petzold A."/>
            <person name="Susuki M."/>
            <person name="Suzuki K.-i.T."/>
            <person name="Hayashi T."/>
            <person name="Toyoda A."/>
            <person name="Oliveira C."/>
            <person name="Osipova E."/>
            <person name="Leigh N.D."/>
            <person name="Simon A."/>
            <person name="Yun M.H."/>
        </authorList>
    </citation>
    <scope>NUCLEOTIDE SEQUENCE</scope>
    <source>
        <strain evidence="1">20211129_DDA</strain>
        <tissue evidence="1">Liver</tissue>
    </source>
</reference>
<gene>
    <name evidence="1" type="ORF">NDU88_004279</name>
</gene>
<proteinExistence type="predicted"/>
<name>A0AAV7WRE4_PLEWA</name>
<dbReference type="AlphaFoldDB" id="A0AAV7WRE4"/>
<accession>A0AAV7WRE4</accession>
<dbReference type="EMBL" id="JANPWB010000001">
    <property type="protein sequence ID" value="KAJ1216678.1"/>
    <property type="molecule type" value="Genomic_DNA"/>
</dbReference>
<keyword evidence="2" id="KW-1185">Reference proteome</keyword>